<dbReference type="EMBL" id="KZ819679">
    <property type="protein sequence ID" value="PWN24741.1"/>
    <property type="molecule type" value="Genomic_DNA"/>
</dbReference>
<feature type="region of interest" description="Disordered" evidence="1">
    <location>
        <begin position="1"/>
        <end position="33"/>
    </location>
</feature>
<dbReference type="GeneID" id="37030377"/>
<keyword evidence="3" id="KW-1185">Reference proteome</keyword>
<reference evidence="2 3" key="1">
    <citation type="journal article" date="2018" name="Mol. Biol. Evol.">
        <title>Broad Genomic Sampling Reveals a Smut Pathogenic Ancestry of the Fungal Clade Ustilaginomycotina.</title>
        <authorList>
            <person name="Kijpornyongpan T."/>
            <person name="Mondo S.J."/>
            <person name="Barry K."/>
            <person name="Sandor L."/>
            <person name="Lee J."/>
            <person name="Lipzen A."/>
            <person name="Pangilinan J."/>
            <person name="LaButti K."/>
            <person name="Hainaut M."/>
            <person name="Henrissat B."/>
            <person name="Grigoriev I.V."/>
            <person name="Spatafora J.W."/>
            <person name="Aime M.C."/>
        </authorList>
    </citation>
    <scope>NUCLEOTIDE SEQUENCE [LARGE SCALE GENOMIC DNA]</scope>
    <source>
        <strain evidence="2 3">MCA 5214</strain>
    </source>
</reference>
<evidence type="ECO:0000256" key="1">
    <source>
        <dbReference type="SAM" id="MobiDB-lite"/>
    </source>
</evidence>
<dbReference type="AlphaFoldDB" id="A0A316UK47"/>
<accession>A0A316UK47</accession>
<feature type="compositionally biased region" description="Polar residues" evidence="1">
    <location>
        <begin position="7"/>
        <end position="33"/>
    </location>
</feature>
<evidence type="ECO:0000313" key="3">
    <source>
        <dbReference type="Proteomes" id="UP000245884"/>
    </source>
</evidence>
<feature type="region of interest" description="Disordered" evidence="1">
    <location>
        <begin position="295"/>
        <end position="324"/>
    </location>
</feature>
<name>A0A316UK47_9BASI</name>
<organism evidence="2 3">
    <name type="scientific">Jaminaea rosea</name>
    <dbReference type="NCBI Taxonomy" id="1569628"/>
    <lineage>
        <taxon>Eukaryota</taxon>
        <taxon>Fungi</taxon>
        <taxon>Dikarya</taxon>
        <taxon>Basidiomycota</taxon>
        <taxon>Ustilaginomycotina</taxon>
        <taxon>Exobasidiomycetes</taxon>
        <taxon>Microstromatales</taxon>
        <taxon>Microstromatales incertae sedis</taxon>
        <taxon>Jaminaea</taxon>
    </lineage>
</organism>
<dbReference type="RefSeq" id="XP_025359353.1">
    <property type="nucleotide sequence ID" value="XM_025508554.1"/>
</dbReference>
<dbReference type="Proteomes" id="UP000245884">
    <property type="component" value="Unassembled WGS sequence"/>
</dbReference>
<gene>
    <name evidence="2" type="ORF">BDZ90DRAFT_262959</name>
</gene>
<proteinExistence type="predicted"/>
<sequence length="324" mass="35884">MAAPDSASGSPKPSLQSETAHSQLQVTIKSPSSLPTTSQLRITAIEGQELLDDPNWTDFTRASSDRRLMKPLTMRFVSQSPTAFDRLFEQHNDVRRCIWEKLSQQMGDCGLKDRRSTILIDRDPLVKAQEGGYVDITFSSETAFARLLGRLSSIRLVLPCGAVIVLTRTDMSNSLRGDIMPFDVLRLPVTVHNAKDILRSLDDMASGVGSVIGIAKHEIIESSFNPPQVISDKIRGWIKLWPASMTLPFAALVERLPTACKWRGVPFTLWYPGRALHKTASPSIDYPIEVIVDEDDSRASSSTSRSRSSTVLQGSHPPNKRKKS</sequence>
<evidence type="ECO:0000313" key="2">
    <source>
        <dbReference type="EMBL" id="PWN24741.1"/>
    </source>
</evidence>
<feature type="compositionally biased region" description="Low complexity" evidence="1">
    <location>
        <begin position="299"/>
        <end position="310"/>
    </location>
</feature>
<protein>
    <submittedName>
        <fullName evidence="2">Uncharacterized protein</fullName>
    </submittedName>
</protein>